<gene>
    <name evidence="1" type="ORF">DXZ79_08325</name>
</gene>
<dbReference type="GeneID" id="82550781"/>
<dbReference type="AlphaFoldDB" id="A0A8D4SMU3"/>
<dbReference type="Proteomes" id="UP000265864">
    <property type="component" value="Chromosome"/>
</dbReference>
<evidence type="ECO:0000313" key="2">
    <source>
        <dbReference type="Proteomes" id="UP000265864"/>
    </source>
</evidence>
<dbReference type="RefSeq" id="WP_120011201.1">
    <property type="nucleotide sequence ID" value="NZ_CP032482.1"/>
</dbReference>
<name>A0A8D4SMU3_9GAMM</name>
<dbReference type="EMBL" id="CP032482">
    <property type="protein sequence ID" value="AYD43709.1"/>
    <property type="molecule type" value="Genomic_DNA"/>
</dbReference>
<evidence type="ECO:0000313" key="1">
    <source>
        <dbReference type="EMBL" id="AYD43709.1"/>
    </source>
</evidence>
<reference evidence="1 2" key="1">
    <citation type="submission" date="2018-09" db="EMBL/GenBank/DDBJ databases">
        <title>Yersinia kristensenii subsp. rochesterensis subsp. nov., Isolated from Human Feces.</title>
        <authorList>
            <person name="Cunningham S.A."/>
            <person name="Jeraldo P."/>
            <person name="Patel R."/>
        </authorList>
    </citation>
    <scope>NUCLEOTIDE SEQUENCE [LARGE SCALE GENOMIC DNA]</scope>
    <source>
        <strain evidence="1 2">ATCC BAA-2637</strain>
    </source>
</reference>
<protein>
    <submittedName>
        <fullName evidence="1">Uncharacterized protein</fullName>
    </submittedName>
</protein>
<accession>A0A8D4SMU3</accession>
<proteinExistence type="predicted"/>
<sequence length="97" mass="10505">MATVLLTTTFGVLANEFVMASRDSNYGEAMQYAADQYQKSHPDTKITLVKHPPAGVGHGETSAAVTRKNGVRQRIAGTLSLTLNGLFSFKTGRHYGF</sequence>
<organism evidence="1 2">
    <name type="scientific">Yersinia rochesterensis</name>
    <dbReference type="NCBI Taxonomy" id="1604335"/>
    <lineage>
        <taxon>Bacteria</taxon>
        <taxon>Pseudomonadati</taxon>
        <taxon>Pseudomonadota</taxon>
        <taxon>Gammaproteobacteria</taxon>
        <taxon>Enterobacterales</taxon>
        <taxon>Yersiniaceae</taxon>
        <taxon>Yersinia</taxon>
    </lineage>
</organism>